<feature type="domain" description="CBS" evidence="4">
    <location>
        <begin position="152"/>
        <end position="238"/>
    </location>
</feature>
<dbReference type="InterPro" id="IPR051462">
    <property type="entry name" value="CBS_domain-containing"/>
</dbReference>
<evidence type="ECO:0000259" key="4">
    <source>
        <dbReference type="PROSITE" id="PS51371"/>
    </source>
</evidence>
<name>A0ABD3R639_9STRA</name>
<keyword evidence="2" id="KW-0129">CBS domain</keyword>
<evidence type="ECO:0000313" key="5">
    <source>
        <dbReference type="EMBL" id="KAL3808264.1"/>
    </source>
</evidence>
<evidence type="ECO:0000313" key="6">
    <source>
        <dbReference type="Proteomes" id="UP001530377"/>
    </source>
</evidence>
<dbReference type="InterPro" id="IPR046342">
    <property type="entry name" value="CBS_dom_sf"/>
</dbReference>
<sequence length="266" mass="28801">MLISKLFSLLPLLALQRCSSFSINNGASHQQQHQHQHQQRVFVSTPSRPTNKIVSDLMTSLPHLLVLTPHTPVDEAISALLQAGVSGAPVVERLRDAEHPERKATLRLVGFVSSFDFLPREESGTLVMLGDADNEDSETARRILGGEVRDIMTRDPITVTTNDPMKVAAETMAMHRRVNSGTLRASIFSASLTPPSFFSLSPPLHALPVVDAKHGNLVGIVTAKDVMRDVMKIASKALPGEDAFSQSMMDIPEILSNPSGDATVGV</sequence>
<gene>
    <name evidence="5" type="ORF">ACHAXA_001406</name>
</gene>
<dbReference type="Pfam" id="PF00571">
    <property type="entry name" value="CBS"/>
    <property type="match status" value="3"/>
</dbReference>
<protein>
    <recommendedName>
        <fullName evidence="4">CBS domain-containing protein</fullName>
    </recommendedName>
</protein>
<feature type="signal peptide" evidence="3">
    <location>
        <begin position="1"/>
        <end position="20"/>
    </location>
</feature>
<dbReference type="PANTHER" id="PTHR48108:SF6">
    <property type="entry name" value="CBS DOMAIN-CONTAINING PROTEIN CBSX1, CHLOROPLASTIC"/>
    <property type="match status" value="1"/>
</dbReference>
<accession>A0ABD3R639</accession>
<dbReference type="PROSITE" id="PS51371">
    <property type="entry name" value="CBS"/>
    <property type="match status" value="2"/>
</dbReference>
<reference evidence="5 6" key="1">
    <citation type="submission" date="2024-10" db="EMBL/GenBank/DDBJ databases">
        <title>Updated reference genomes for cyclostephanoid diatoms.</title>
        <authorList>
            <person name="Roberts W.R."/>
            <person name="Alverson A.J."/>
        </authorList>
    </citation>
    <scope>NUCLEOTIDE SEQUENCE [LARGE SCALE GENOMIC DNA]</scope>
    <source>
        <strain evidence="5 6">AJA228-03</strain>
    </source>
</reference>
<dbReference type="SMART" id="SM00116">
    <property type="entry name" value="CBS"/>
    <property type="match status" value="2"/>
</dbReference>
<feature type="chain" id="PRO_5044865142" description="CBS domain-containing protein" evidence="3">
    <location>
        <begin position="21"/>
        <end position="266"/>
    </location>
</feature>
<dbReference type="Gene3D" id="3.10.580.10">
    <property type="entry name" value="CBS-domain"/>
    <property type="match status" value="2"/>
</dbReference>
<dbReference type="PANTHER" id="PTHR48108">
    <property type="entry name" value="CBS DOMAIN-CONTAINING PROTEIN CBSX2, CHLOROPLASTIC"/>
    <property type="match status" value="1"/>
</dbReference>
<feature type="domain" description="CBS" evidence="4">
    <location>
        <begin position="58"/>
        <end position="127"/>
    </location>
</feature>
<dbReference type="Proteomes" id="UP001530377">
    <property type="component" value="Unassembled WGS sequence"/>
</dbReference>
<keyword evidence="6" id="KW-1185">Reference proteome</keyword>
<proteinExistence type="predicted"/>
<dbReference type="AlphaFoldDB" id="A0ABD3R639"/>
<keyword evidence="1" id="KW-0677">Repeat</keyword>
<evidence type="ECO:0000256" key="2">
    <source>
        <dbReference type="PROSITE-ProRule" id="PRU00703"/>
    </source>
</evidence>
<dbReference type="SUPFAM" id="SSF54631">
    <property type="entry name" value="CBS-domain pair"/>
    <property type="match status" value="2"/>
</dbReference>
<dbReference type="InterPro" id="IPR000644">
    <property type="entry name" value="CBS_dom"/>
</dbReference>
<organism evidence="5 6">
    <name type="scientific">Cyclostephanos tholiformis</name>
    <dbReference type="NCBI Taxonomy" id="382380"/>
    <lineage>
        <taxon>Eukaryota</taxon>
        <taxon>Sar</taxon>
        <taxon>Stramenopiles</taxon>
        <taxon>Ochrophyta</taxon>
        <taxon>Bacillariophyta</taxon>
        <taxon>Coscinodiscophyceae</taxon>
        <taxon>Thalassiosirophycidae</taxon>
        <taxon>Stephanodiscales</taxon>
        <taxon>Stephanodiscaceae</taxon>
        <taxon>Cyclostephanos</taxon>
    </lineage>
</organism>
<evidence type="ECO:0000256" key="1">
    <source>
        <dbReference type="ARBA" id="ARBA00022737"/>
    </source>
</evidence>
<evidence type="ECO:0000256" key="3">
    <source>
        <dbReference type="SAM" id="SignalP"/>
    </source>
</evidence>
<keyword evidence="3" id="KW-0732">Signal</keyword>
<comment type="caution">
    <text evidence="5">The sequence shown here is derived from an EMBL/GenBank/DDBJ whole genome shotgun (WGS) entry which is preliminary data.</text>
</comment>
<dbReference type="EMBL" id="JALLPB020000525">
    <property type="protein sequence ID" value="KAL3808264.1"/>
    <property type="molecule type" value="Genomic_DNA"/>
</dbReference>